<dbReference type="RefSeq" id="XP_002959522.1">
    <property type="nucleotide sequence ID" value="XM_002959476.1"/>
</dbReference>
<protein>
    <recommendedName>
        <fullName evidence="3">HhH-GPD domain-containing protein</fullName>
    </recommendedName>
</protein>
<feature type="non-terminal residue" evidence="1">
    <location>
        <position position="108"/>
    </location>
</feature>
<accession>D8ULI6</accession>
<feature type="non-terminal residue" evidence="1">
    <location>
        <position position="1"/>
    </location>
</feature>
<keyword evidence="2" id="KW-1185">Reference proteome</keyword>
<reference evidence="1 2" key="1">
    <citation type="journal article" date="2010" name="Science">
        <title>Genomic analysis of organismal complexity in the multicellular green alga Volvox carteri.</title>
        <authorList>
            <person name="Prochnik S.E."/>
            <person name="Umen J."/>
            <person name="Nedelcu A.M."/>
            <person name="Hallmann A."/>
            <person name="Miller S.M."/>
            <person name="Nishii I."/>
            <person name="Ferris P."/>
            <person name="Kuo A."/>
            <person name="Mitros T."/>
            <person name="Fritz-Laylin L.K."/>
            <person name="Hellsten U."/>
            <person name="Chapman J."/>
            <person name="Simakov O."/>
            <person name="Rensing S.A."/>
            <person name="Terry A."/>
            <person name="Pangilinan J."/>
            <person name="Kapitonov V."/>
            <person name="Jurka J."/>
            <person name="Salamov A."/>
            <person name="Shapiro H."/>
            <person name="Schmutz J."/>
            <person name="Grimwood J."/>
            <person name="Lindquist E."/>
            <person name="Lucas S."/>
            <person name="Grigoriev I.V."/>
            <person name="Schmitt R."/>
            <person name="Kirk D."/>
            <person name="Rokhsar D.S."/>
        </authorList>
    </citation>
    <scope>NUCLEOTIDE SEQUENCE [LARGE SCALE GENOMIC DNA]</scope>
    <source>
        <strain evidence="2">f. Nagariensis / Eve</strain>
    </source>
</reference>
<dbReference type="EMBL" id="GL378590">
    <property type="protein sequence ID" value="EFJ39413.1"/>
    <property type="molecule type" value="Genomic_DNA"/>
</dbReference>
<dbReference type="GeneID" id="9614328"/>
<name>D8ULI6_VOLCA</name>
<dbReference type="Gene3D" id="1.10.1670.10">
    <property type="entry name" value="Helix-hairpin-Helix base-excision DNA repair enzymes (C-terminal)"/>
    <property type="match status" value="1"/>
</dbReference>
<dbReference type="InterPro" id="IPR044811">
    <property type="entry name" value="DME/ROS1"/>
</dbReference>
<sequence length="108" mass="12213">EDIVDWEAVRTAPDELLADLIRCRGMHVMLARRIKAFLNQVRTGRSTISLEWLRNANVEEATNYLMAVEGLGRKSVACIVLLALHGKEFPVDINVARVFARLGWIPIE</sequence>
<dbReference type="GO" id="GO:0035514">
    <property type="term" value="F:DNA demethylase activity"/>
    <property type="evidence" value="ECO:0007669"/>
    <property type="project" value="InterPro"/>
</dbReference>
<dbReference type="eggNOG" id="ENOG502RZU8">
    <property type="taxonomic scope" value="Eukaryota"/>
</dbReference>
<dbReference type="GO" id="GO:0019104">
    <property type="term" value="F:DNA N-glycosylase activity"/>
    <property type="evidence" value="ECO:0007669"/>
    <property type="project" value="InterPro"/>
</dbReference>
<evidence type="ECO:0000313" key="1">
    <source>
        <dbReference type="EMBL" id="EFJ39413.1"/>
    </source>
</evidence>
<evidence type="ECO:0000313" key="2">
    <source>
        <dbReference type="Proteomes" id="UP000001058"/>
    </source>
</evidence>
<dbReference type="GO" id="GO:0006281">
    <property type="term" value="P:DNA repair"/>
    <property type="evidence" value="ECO:0007669"/>
    <property type="project" value="InterPro"/>
</dbReference>
<dbReference type="SUPFAM" id="SSF48150">
    <property type="entry name" value="DNA-glycosylase"/>
    <property type="match status" value="1"/>
</dbReference>
<dbReference type="Gene3D" id="1.10.340.30">
    <property type="entry name" value="Hypothetical protein, domain 2"/>
    <property type="match status" value="1"/>
</dbReference>
<dbReference type="OrthoDB" id="5607at2759"/>
<dbReference type="AlphaFoldDB" id="D8ULI6"/>
<dbReference type="PANTHER" id="PTHR46213">
    <property type="entry name" value="TRANSCRIPTIONAL ACTIVATOR DEMETER"/>
    <property type="match status" value="1"/>
</dbReference>
<dbReference type="InParanoid" id="D8ULI6"/>
<dbReference type="KEGG" id="vcn:VOLCADRAFT_36766"/>
<evidence type="ECO:0008006" key="3">
    <source>
        <dbReference type="Google" id="ProtNLM"/>
    </source>
</evidence>
<dbReference type="InterPro" id="IPR011257">
    <property type="entry name" value="DNA_glycosylase"/>
</dbReference>
<organism evidence="2">
    <name type="scientific">Volvox carteri f. nagariensis</name>
    <dbReference type="NCBI Taxonomy" id="3068"/>
    <lineage>
        <taxon>Eukaryota</taxon>
        <taxon>Viridiplantae</taxon>
        <taxon>Chlorophyta</taxon>
        <taxon>core chlorophytes</taxon>
        <taxon>Chlorophyceae</taxon>
        <taxon>CS clade</taxon>
        <taxon>Chlamydomonadales</taxon>
        <taxon>Volvocaceae</taxon>
        <taxon>Volvox</taxon>
    </lineage>
</organism>
<dbReference type="PANTHER" id="PTHR46213:SF13">
    <property type="entry name" value="DEMETER-LIKE PROTEIN 2-RELATED"/>
    <property type="match status" value="1"/>
</dbReference>
<proteinExistence type="predicted"/>
<dbReference type="GO" id="GO:0141166">
    <property type="term" value="P:chromosomal 5-methylcytosine DNA demethylation pathway"/>
    <property type="evidence" value="ECO:0007669"/>
    <property type="project" value="InterPro"/>
</dbReference>
<dbReference type="InterPro" id="IPR023170">
    <property type="entry name" value="HhH_base_excis_C"/>
</dbReference>
<dbReference type="Proteomes" id="UP000001058">
    <property type="component" value="Unassembled WGS sequence"/>
</dbReference>
<gene>
    <name evidence="1" type="ORF">VOLCADRAFT_36766</name>
</gene>